<reference evidence="2 3" key="1">
    <citation type="journal article" date="2013" name="Nat. Genet.">
        <title>The high-quality draft genome of peach (Prunus persica) identifies unique patterns of genetic diversity, domestication and genome evolution.</title>
        <authorList>
            <consortium name="International Peach Genome Initiative"/>
            <person name="Verde I."/>
            <person name="Abbott A.G."/>
            <person name="Scalabrin S."/>
            <person name="Jung S."/>
            <person name="Shu S."/>
            <person name="Marroni F."/>
            <person name="Zhebentyayeva T."/>
            <person name="Dettori M.T."/>
            <person name="Grimwood J."/>
            <person name="Cattonaro F."/>
            <person name="Zuccolo A."/>
            <person name="Rossini L."/>
            <person name="Jenkins J."/>
            <person name="Vendramin E."/>
            <person name="Meisel L.A."/>
            <person name="Decroocq V."/>
            <person name="Sosinski B."/>
            <person name="Prochnik S."/>
            <person name="Mitros T."/>
            <person name="Policriti A."/>
            <person name="Cipriani G."/>
            <person name="Dondini L."/>
            <person name="Ficklin S."/>
            <person name="Goodstein D.M."/>
            <person name="Xuan P."/>
            <person name="Del Fabbro C."/>
            <person name="Aramini V."/>
            <person name="Copetti D."/>
            <person name="Gonzalez S."/>
            <person name="Horner D.S."/>
            <person name="Falchi R."/>
            <person name="Lucas S."/>
            <person name="Mica E."/>
            <person name="Maldonado J."/>
            <person name="Lazzari B."/>
            <person name="Bielenberg D."/>
            <person name="Pirona R."/>
            <person name="Miculan M."/>
            <person name="Barakat A."/>
            <person name="Testolin R."/>
            <person name="Stella A."/>
            <person name="Tartarini S."/>
            <person name="Tonutti P."/>
            <person name="Arus P."/>
            <person name="Orellana A."/>
            <person name="Wells C."/>
            <person name="Main D."/>
            <person name="Vizzotto G."/>
            <person name="Silva H."/>
            <person name="Salamini F."/>
            <person name="Schmutz J."/>
            <person name="Morgante M."/>
            <person name="Rokhsar D.S."/>
        </authorList>
    </citation>
    <scope>NUCLEOTIDE SEQUENCE [LARGE SCALE GENOMIC DNA]</scope>
    <source>
        <strain evidence="3">cv. Nemared</strain>
    </source>
</reference>
<sequence>MTNRALHLRCEKVQPFVQTIPTEQMTTWCHHWLSCHLQAQLAVKIESKSWWRRWLWTCRAEWSAKFMAFLLIIIMMMMGRAPSVRR</sequence>
<keyword evidence="1" id="KW-0812">Transmembrane</keyword>
<keyword evidence="1" id="KW-0472">Membrane</keyword>
<organism evidence="2 3">
    <name type="scientific">Prunus persica</name>
    <name type="common">Peach</name>
    <name type="synonym">Amygdalus persica</name>
    <dbReference type="NCBI Taxonomy" id="3760"/>
    <lineage>
        <taxon>Eukaryota</taxon>
        <taxon>Viridiplantae</taxon>
        <taxon>Streptophyta</taxon>
        <taxon>Embryophyta</taxon>
        <taxon>Tracheophyta</taxon>
        <taxon>Spermatophyta</taxon>
        <taxon>Magnoliopsida</taxon>
        <taxon>eudicotyledons</taxon>
        <taxon>Gunneridae</taxon>
        <taxon>Pentapetalae</taxon>
        <taxon>rosids</taxon>
        <taxon>fabids</taxon>
        <taxon>Rosales</taxon>
        <taxon>Rosaceae</taxon>
        <taxon>Amygdaloideae</taxon>
        <taxon>Amygdaleae</taxon>
        <taxon>Prunus</taxon>
    </lineage>
</organism>
<evidence type="ECO:0000313" key="2">
    <source>
        <dbReference type="EMBL" id="ONI22489.1"/>
    </source>
</evidence>
<dbReference type="EMBL" id="CM007652">
    <property type="protein sequence ID" value="ONI22489.1"/>
    <property type="molecule type" value="Genomic_DNA"/>
</dbReference>
<feature type="transmembrane region" description="Helical" evidence="1">
    <location>
        <begin position="62"/>
        <end position="79"/>
    </location>
</feature>
<keyword evidence="1" id="KW-1133">Transmembrane helix</keyword>
<gene>
    <name evidence="2" type="ORF">PRUPE_2G132700</name>
</gene>
<name>A0A251QFB3_PRUPE</name>
<keyword evidence="3" id="KW-1185">Reference proteome</keyword>
<accession>A0A251QFB3</accession>
<dbReference type="Proteomes" id="UP000006882">
    <property type="component" value="Chromosome G2"/>
</dbReference>
<dbReference type="AlphaFoldDB" id="A0A251QFB3"/>
<evidence type="ECO:0000256" key="1">
    <source>
        <dbReference type="SAM" id="Phobius"/>
    </source>
</evidence>
<dbReference type="Gramene" id="ONI22489">
    <property type="protein sequence ID" value="ONI22489"/>
    <property type="gene ID" value="PRUPE_2G132700"/>
</dbReference>
<proteinExistence type="predicted"/>
<evidence type="ECO:0000313" key="3">
    <source>
        <dbReference type="Proteomes" id="UP000006882"/>
    </source>
</evidence>
<protein>
    <submittedName>
        <fullName evidence="2">Uncharacterized protein</fullName>
    </submittedName>
</protein>